<comment type="caution">
    <text evidence="13">The sequence shown here is derived from an EMBL/GenBank/DDBJ whole genome shotgun (WGS) entry which is preliminary data.</text>
</comment>
<gene>
    <name evidence="13" type="ORF">OS493_034051</name>
</gene>
<feature type="transmembrane region" description="Helical" evidence="11">
    <location>
        <begin position="138"/>
        <end position="158"/>
    </location>
</feature>
<evidence type="ECO:0000256" key="4">
    <source>
        <dbReference type="ARBA" id="ARBA00022989"/>
    </source>
</evidence>
<sequence length="346" mass="39300">MSGGVDMNSSLAQDFKSRIFIINGAILLLFAVLISISNGLLLFMMYKDPLKTFRNATAVLVVSLGIADFLTGCVTAVDVGISHIIEGLTTDKVMLQAKIISQITLRASVFVLTMFAVERFVAVAFPHVYRVRVTVRKAIFGCSLGWVLAIVTSCLEVVVDRDVYDVVFLYITFVLPLITMCFTYCGTYYVLKIRAERLHRHGLQSGSIIGSNYGVSKHRARCSVKKEKMSKQSAELQKQLMKTASLIILVFVLSLVPFWVFTTIRRYCKECSEQRWFIAGYRFCIPILYSNSALNPLLYAWRMRTYRRSFQALFGRKINCSRRVSRRASREESIVMVNNFIDETNL</sequence>
<feature type="transmembrane region" description="Helical" evidence="11">
    <location>
        <begin position="20"/>
        <end position="46"/>
    </location>
</feature>
<comment type="subcellular location">
    <subcellularLocation>
        <location evidence="1">Cell membrane</location>
        <topology evidence="1">Multi-pass membrane protein</topology>
    </subcellularLocation>
</comment>
<reference evidence="13" key="1">
    <citation type="submission" date="2023-01" db="EMBL/GenBank/DDBJ databases">
        <title>Genome assembly of the deep-sea coral Lophelia pertusa.</title>
        <authorList>
            <person name="Herrera S."/>
            <person name="Cordes E."/>
        </authorList>
    </citation>
    <scope>NUCLEOTIDE SEQUENCE</scope>
    <source>
        <strain evidence="13">USNM1676648</strain>
        <tissue evidence="13">Polyp</tissue>
    </source>
</reference>
<keyword evidence="9 10" id="KW-0807">Transducer</keyword>
<dbReference type="GO" id="GO:0005886">
    <property type="term" value="C:plasma membrane"/>
    <property type="evidence" value="ECO:0007669"/>
    <property type="project" value="UniProtKB-SubCell"/>
</dbReference>
<dbReference type="PROSITE" id="PS50262">
    <property type="entry name" value="G_PROTEIN_RECEP_F1_2"/>
    <property type="match status" value="1"/>
</dbReference>
<feature type="transmembrane region" description="Helical" evidence="11">
    <location>
        <begin position="240"/>
        <end position="260"/>
    </location>
</feature>
<evidence type="ECO:0000256" key="6">
    <source>
        <dbReference type="ARBA" id="ARBA00023136"/>
    </source>
</evidence>
<dbReference type="CDD" id="cd00637">
    <property type="entry name" value="7tm_classA_rhodopsin-like"/>
    <property type="match status" value="1"/>
</dbReference>
<keyword evidence="5 10" id="KW-0297">G-protein coupled receptor</keyword>
<dbReference type="SUPFAM" id="SSF81321">
    <property type="entry name" value="Family A G protein-coupled receptor-like"/>
    <property type="match status" value="1"/>
</dbReference>
<dbReference type="InterPro" id="IPR017452">
    <property type="entry name" value="GPCR_Rhodpsn_7TM"/>
</dbReference>
<evidence type="ECO:0000256" key="2">
    <source>
        <dbReference type="ARBA" id="ARBA00022475"/>
    </source>
</evidence>
<evidence type="ECO:0000256" key="9">
    <source>
        <dbReference type="ARBA" id="ARBA00023224"/>
    </source>
</evidence>
<dbReference type="PANTHER" id="PTHR24246:SF27">
    <property type="entry name" value="ADENOSINE RECEPTOR, ISOFORM A"/>
    <property type="match status" value="1"/>
</dbReference>
<evidence type="ECO:0000256" key="7">
    <source>
        <dbReference type="ARBA" id="ARBA00023170"/>
    </source>
</evidence>
<evidence type="ECO:0000313" key="13">
    <source>
        <dbReference type="EMBL" id="KAJ7370122.1"/>
    </source>
</evidence>
<name>A0A9X0CND3_9CNID</name>
<dbReference type="SMART" id="SM01381">
    <property type="entry name" value="7TM_GPCR_Srsx"/>
    <property type="match status" value="1"/>
</dbReference>
<keyword evidence="2" id="KW-1003">Cell membrane</keyword>
<dbReference type="GO" id="GO:0004930">
    <property type="term" value="F:G protein-coupled receptor activity"/>
    <property type="evidence" value="ECO:0007669"/>
    <property type="project" value="UniProtKB-KW"/>
</dbReference>
<feature type="transmembrane region" description="Helical" evidence="11">
    <location>
        <begin position="170"/>
        <end position="191"/>
    </location>
</feature>
<dbReference type="PROSITE" id="PS00237">
    <property type="entry name" value="G_PROTEIN_RECEP_F1_1"/>
    <property type="match status" value="1"/>
</dbReference>
<dbReference type="EMBL" id="MU826872">
    <property type="protein sequence ID" value="KAJ7370122.1"/>
    <property type="molecule type" value="Genomic_DNA"/>
</dbReference>
<dbReference type="Gene3D" id="1.20.1070.10">
    <property type="entry name" value="Rhodopsin 7-helix transmembrane proteins"/>
    <property type="match status" value="1"/>
</dbReference>
<feature type="transmembrane region" description="Helical" evidence="11">
    <location>
        <begin position="105"/>
        <end position="126"/>
    </location>
</feature>
<dbReference type="PRINTS" id="PR00237">
    <property type="entry name" value="GPCRRHODOPSN"/>
</dbReference>
<dbReference type="Pfam" id="PF00001">
    <property type="entry name" value="7tm_1"/>
    <property type="match status" value="1"/>
</dbReference>
<keyword evidence="3 10" id="KW-0812">Transmembrane</keyword>
<keyword evidence="7 10" id="KW-0675">Receptor</keyword>
<evidence type="ECO:0000256" key="11">
    <source>
        <dbReference type="SAM" id="Phobius"/>
    </source>
</evidence>
<evidence type="ECO:0000256" key="10">
    <source>
        <dbReference type="RuleBase" id="RU000688"/>
    </source>
</evidence>
<accession>A0A9X0CND3</accession>
<comment type="similarity">
    <text evidence="10">Belongs to the G-protein coupled receptor 1 family.</text>
</comment>
<feature type="transmembrane region" description="Helical" evidence="11">
    <location>
        <begin position="58"/>
        <end position="85"/>
    </location>
</feature>
<evidence type="ECO:0000313" key="14">
    <source>
        <dbReference type="Proteomes" id="UP001163046"/>
    </source>
</evidence>
<dbReference type="Proteomes" id="UP001163046">
    <property type="component" value="Unassembled WGS sequence"/>
</dbReference>
<keyword evidence="4 11" id="KW-1133">Transmembrane helix</keyword>
<organism evidence="13 14">
    <name type="scientific">Desmophyllum pertusum</name>
    <dbReference type="NCBI Taxonomy" id="174260"/>
    <lineage>
        <taxon>Eukaryota</taxon>
        <taxon>Metazoa</taxon>
        <taxon>Cnidaria</taxon>
        <taxon>Anthozoa</taxon>
        <taxon>Hexacorallia</taxon>
        <taxon>Scleractinia</taxon>
        <taxon>Caryophylliina</taxon>
        <taxon>Caryophylliidae</taxon>
        <taxon>Desmophyllum</taxon>
    </lineage>
</organism>
<evidence type="ECO:0000259" key="12">
    <source>
        <dbReference type="PROSITE" id="PS50262"/>
    </source>
</evidence>
<keyword evidence="6 11" id="KW-0472">Membrane</keyword>
<feature type="transmembrane region" description="Helical" evidence="11">
    <location>
        <begin position="280"/>
        <end position="301"/>
    </location>
</feature>
<evidence type="ECO:0000256" key="1">
    <source>
        <dbReference type="ARBA" id="ARBA00004651"/>
    </source>
</evidence>
<dbReference type="OrthoDB" id="5957171at2759"/>
<dbReference type="InterPro" id="IPR000276">
    <property type="entry name" value="GPCR_Rhodpsn"/>
</dbReference>
<evidence type="ECO:0000256" key="5">
    <source>
        <dbReference type="ARBA" id="ARBA00023040"/>
    </source>
</evidence>
<feature type="domain" description="G-protein coupled receptors family 1 profile" evidence="12">
    <location>
        <begin position="37"/>
        <end position="299"/>
    </location>
</feature>
<evidence type="ECO:0000256" key="8">
    <source>
        <dbReference type="ARBA" id="ARBA00023180"/>
    </source>
</evidence>
<evidence type="ECO:0000256" key="3">
    <source>
        <dbReference type="ARBA" id="ARBA00022692"/>
    </source>
</evidence>
<protein>
    <recommendedName>
        <fullName evidence="12">G-protein coupled receptors family 1 profile domain-containing protein</fullName>
    </recommendedName>
</protein>
<proteinExistence type="inferred from homology"/>
<dbReference type="PANTHER" id="PTHR24246">
    <property type="entry name" value="OLFACTORY RECEPTOR AND ADENOSINE RECEPTOR"/>
    <property type="match status" value="1"/>
</dbReference>
<keyword evidence="14" id="KW-1185">Reference proteome</keyword>
<keyword evidence="8" id="KW-0325">Glycoprotein</keyword>
<dbReference type="AlphaFoldDB" id="A0A9X0CND3"/>